<keyword evidence="13" id="KW-1185">Reference proteome</keyword>
<keyword evidence="9 10" id="KW-0472">Membrane</keyword>
<dbReference type="InterPro" id="IPR027417">
    <property type="entry name" value="P-loop_NTPase"/>
</dbReference>
<evidence type="ECO:0000256" key="3">
    <source>
        <dbReference type="ARBA" id="ARBA00022448"/>
    </source>
</evidence>
<comment type="similarity">
    <text evidence="2">Belongs to the ABC transporter superfamily. ABCG family. PDR (TC 3.A.1.205) subfamily.</text>
</comment>
<dbReference type="InterPro" id="IPR013581">
    <property type="entry name" value="PDR_assoc"/>
</dbReference>
<feature type="domain" description="ABC transporter" evidence="11">
    <location>
        <begin position="150"/>
        <end position="430"/>
    </location>
</feature>
<accession>A0A8T3B346</accession>
<feature type="transmembrane region" description="Helical" evidence="10">
    <location>
        <begin position="659"/>
        <end position="685"/>
    </location>
</feature>
<dbReference type="Proteomes" id="UP000829196">
    <property type="component" value="Unassembled WGS sequence"/>
</dbReference>
<keyword evidence="8 10" id="KW-1133">Transmembrane helix</keyword>
<evidence type="ECO:0000259" key="11">
    <source>
        <dbReference type="PROSITE" id="PS50893"/>
    </source>
</evidence>
<feature type="transmembrane region" description="Helical" evidence="10">
    <location>
        <begin position="516"/>
        <end position="538"/>
    </location>
</feature>
<dbReference type="Gene3D" id="3.40.50.300">
    <property type="entry name" value="P-loop containing nucleotide triphosphate hydrolases"/>
    <property type="match status" value="1"/>
</dbReference>
<comment type="caution">
    <text evidence="12">The sequence shown here is derived from an EMBL/GenBank/DDBJ whole genome shotgun (WGS) entry which is preliminary data.</text>
</comment>
<dbReference type="Pfam" id="PF08370">
    <property type="entry name" value="PDR_assoc"/>
    <property type="match status" value="1"/>
</dbReference>
<evidence type="ECO:0000256" key="5">
    <source>
        <dbReference type="ARBA" id="ARBA00022737"/>
    </source>
</evidence>
<protein>
    <recommendedName>
        <fullName evidence="11">ABC transporter domain-containing protein</fullName>
    </recommendedName>
</protein>
<dbReference type="GO" id="GO:0016887">
    <property type="term" value="F:ATP hydrolysis activity"/>
    <property type="evidence" value="ECO:0007669"/>
    <property type="project" value="InterPro"/>
</dbReference>
<dbReference type="GO" id="GO:0016020">
    <property type="term" value="C:membrane"/>
    <property type="evidence" value="ECO:0007669"/>
    <property type="project" value="UniProtKB-SubCell"/>
</dbReference>
<dbReference type="PROSITE" id="PS50893">
    <property type="entry name" value="ABC_TRANSPORTER_2"/>
    <property type="match status" value="1"/>
</dbReference>
<evidence type="ECO:0000256" key="4">
    <source>
        <dbReference type="ARBA" id="ARBA00022692"/>
    </source>
</evidence>
<sequence>MLGGDPYLSRSSACPFSISGDGTISSRSSSRQRDEEEEWDLRWAAVEKLPTYDRARWGILKFEDGGLKEIGIKNLGFVDRRNLLERLLRDGKDNERFLLKLKERFNRVGIDYPTIEVRYELLNVEAQTHMGSRNLPSFFNSVLNTVEFMANYLHILPSKKIPFTVLHNVSGIIKPQRYLNLRPHSAPNNFSPGSGKTTLLLALAGKLGSDLKVSGNVIYNGHTMDEFVPQRTAAYISQDDLHIGEMTVRETLAFSARCQGVGYRYDMLTEMLRREKAENIKPDADIDVFMKASSIQGNETGVITDYTLKILGLEICADVLVGNEMLRGVSGGQRKRVTIGEMIVGPAQALFMDEISTGLDSSTTFQIVNSLKQIVSILGGTAVVSLLQPAPETYELFDEIILLSEGRIVYQGPREAVLEFFKFMGFECPKRKGVADFLQEVMFMAFIMMSLFWKTQMRHNSIDDGQIYNGALFFSLVTIYMNGSSELVLTIIKLPVYFKQRDYHFYPSWALALPNWILNIPFSSIEVAIWVLITYFSIGYDSSAVRFFKHYLLLLLVNQVASGMCRFIAVLGRIPVIANALTYYALLVIMALGGFIISYGNVKKWWVWGYWASPLMYSQNAISVNEFLGKSWSHILPGTNETLGILILKSKRIFPEANWFWIGIGALFAYVLIFNFLFIVALSYLKPLAKGQSTVSEEAVREQQKRVIGKSTLQSRGMNSIYKS</sequence>
<dbReference type="InterPro" id="IPR017871">
    <property type="entry name" value="ABC_transporter-like_CS"/>
</dbReference>
<dbReference type="FunFam" id="3.40.50.300:FF:000179">
    <property type="entry name" value="ABC transporter G family member 34"/>
    <property type="match status" value="1"/>
</dbReference>
<feature type="transmembrane region" description="Helical" evidence="10">
    <location>
        <begin position="437"/>
        <end position="455"/>
    </location>
</feature>
<evidence type="ECO:0000256" key="6">
    <source>
        <dbReference type="ARBA" id="ARBA00022741"/>
    </source>
</evidence>
<dbReference type="OrthoDB" id="66620at2759"/>
<keyword evidence="5" id="KW-0677">Repeat</keyword>
<evidence type="ECO:0000256" key="9">
    <source>
        <dbReference type="ARBA" id="ARBA00023136"/>
    </source>
</evidence>
<dbReference type="Pfam" id="PF01061">
    <property type="entry name" value="ABC2_membrane"/>
    <property type="match status" value="1"/>
</dbReference>
<gene>
    <name evidence="12" type="ORF">KFK09_017481</name>
</gene>
<proteinExistence type="inferred from homology"/>
<dbReference type="PANTHER" id="PTHR48040">
    <property type="entry name" value="PLEIOTROPIC DRUG RESISTANCE PROTEIN 1-LIKE ISOFORM X1"/>
    <property type="match status" value="1"/>
</dbReference>
<dbReference type="EMBL" id="JAGYWB010000012">
    <property type="protein sequence ID" value="KAI0502528.1"/>
    <property type="molecule type" value="Genomic_DNA"/>
</dbReference>
<keyword evidence="6" id="KW-0547">Nucleotide-binding</keyword>
<name>A0A8T3B346_DENNO</name>
<evidence type="ECO:0000256" key="7">
    <source>
        <dbReference type="ARBA" id="ARBA00022840"/>
    </source>
</evidence>
<dbReference type="Pfam" id="PF00005">
    <property type="entry name" value="ABC_tran"/>
    <property type="match status" value="1"/>
</dbReference>
<reference evidence="12" key="1">
    <citation type="journal article" date="2022" name="Front. Genet.">
        <title>Chromosome-Scale Assembly of the Dendrobium nobile Genome Provides Insights Into the Molecular Mechanism of the Biosynthesis of the Medicinal Active Ingredient of Dendrobium.</title>
        <authorList>
            <person name="Xu Q."/>
            <person name="Niu S.-C."/>
            <person name="Li K.-L."/>
            <person name="Zheng P.-J."/>
            <person name="Zhang X.-J."/>
            <person name="Jia Y."/>
            <person name="Liu Y."/>
            <person name="Niu Y.-X."/>
            <person name="Yu L.-H."/>
            <person name="Chen D.-F."/>
            <person name="Zhang G.-Q."/>
        </authorList>
    </citation>
    <scope>NUCLEOTIDE SEQUENCE</scope>
    <source>
        <tissue evidence="12">Leaf</tissue>
    </source>
</reference>
<keyword evidence="4 10" id="KW-0812">Transmembrane</keyword>
<dbReference type="SUPFAM" id="SSF52540">
    <property type="entry name" value="P-loop containing nucleoside triphosphate hydrolases"/>
    <property type="match status" value="1"/>
</dbReference>
<dbReference type="AlphaFoldDB" id="A0A8T3B346"/>
<comment type="subcellular location">
    <subcellularLocation>
        <location evidence="1">Membrane</location>
        <topology evidence="1">Multi-pass membrane protein</topology>
    </subcellularLocation>
</comment>
<evidence type="ECO:0000256" key="2">
    <source>
        <dbReference type="ARBA" id="ARBA00006012"/>
    </source>
</evidence>
<evidence type="ECO:0000256" key="10">
    <source>
        <dbReference type="SAM" id="Phobius"/>
    </source>
</evidence>
<feature type="transmembrane region" description="Helical" evidence="10">
    <location>
        <begin position="581"/>
        <end position="602"/>
    </location>
</feature>
<organism evidence="12 13">
    <name type="scientific">Dendrobium nobile</name>
    <name type="common">Orchid</name>
    <dbReference type="NCBI Taxonomy" id="94219"/>
    <lineage>
        <taxon>Eukaryota</taxon>
        <taxon>Viridiplantae</taxon>
        <taxon>Streptophyta</taxon>
        <taxon>Embryophyta</taxon>
        <taxon>Tracheophyta</taxon>
        <taxon>Spermatophyta</taxon>
        <taxon>Magnoliopsida</taxon>
        <taxon>Liliopsida</taxon>
        <taxon>Asparagales</taxon>
        <taxon>Orchidaceae</taxon>
        <taxon>Epidendroideae</taxon>
        <taxon>Malaxideae</taxon>
        <taxon>Dendrobiinae</taxon>
        <taxon>Dendrobium</taxon>
    </lineage>
</organism>
<dbReference type="InterPro" id="IPR003439">
    <property type="entry name" value="ABC_transporter-like_ATP-bd"/>
</dbReference>
<evidence type="ECO:0000256" key="1">
    <source>
        <dbReference type="ARBA" id="ARBA00004141"/>
    </source>
</evidence>
<dbReference type="GO" id="GO:0005524">
    <property type="term" value="F:ATP binding"/>
    <property type="evidence" value="ECO:0007669"/>
    <property type="project" value="UniProtKB-KW"/>
</dbReference>
<feature type="transmembrane region" description="Helical" evidence="10">
    <location>
        <begin position="467"/>
        <end position="496"/>
    </location>
</feature>
<evidence type="ECO:0000313" key="13">
    <source>
        <dbReference type="Proteomes" id="UP000829196"/>
    </source>
</evidence>
<dbReference type="InterPro" id="IPR013525">
    <property type="entry name" value="ABC2_TM"/>
</dbReference>
<keyword evidence="7" id="KW-0067">ATP-binding</keyword>
<feature type="transmembrane region" description="Helical" evidence="10">
    <location>
        <begin position="550"/>
        <end position="569"/>
    </location>
</feature>
<dbReference type="GO" id="GO:0140359">
    <property type="term" value="F:ABC-type transporter activity"/>
    <property type="evidence" value="ECO:0007669"/>
    <property type="project" value="InterPro"/>
</dbReference>
<dbReference type="PROSITE" id="PS00211">
    <property type="entry name" value="ABC_TRANSPORTER_1"/>
    <property type="match status" value="1"/>
</dbReference>
<keyword evidence="3" id="KW-0813">Transport</keyword>
<evidence type="ECO:0000313" key="12">
    <source>
        <dbReference type="EMBL" id="KAI0502528.1"/>
    </source>
</evidence>
<dbReference type="PANTHER" id="PTHR48040:SF35">
    <property type="entry name" value="ABC TRANSPORTER G FAMILY MEMBER 39-LIKE"/>
    <property type="match status" value="1"/>
</dbReference>
<evidence type="ECO:0000256" key="8">
    <source>
        <dbReference type="ARBA" id="ARBA00022989"/>
    </source>
</evidence>